<dbReference type="PROSITE" id="PS50930">
    <property type="entry name" value="HTH_LYTTR"/>
    <property type="match status" value="1"/>
</dbReference>
<comment type="caution">
    <text evidence="2">The sequence shown here is derived from an EMBL/GenBank/DDBJ whole genome shotgun (WGS) entry which is preliminary data.</text>
</comment>
<organism evidence="2 3">
    <name type="scientific">Ligilactobacillus faecis</name>
    <dbReference type="NCBI Taxonomy" id="762833"/>
    <lineage>
        <taxon>Bacteria</taxon>
        <taxon>Bacillati</taxon>
        <taxon>Bacillota</taxon>
        <taxon>Bacilli</taxon>
        <taxon>Lactobacillales</taxon>
        <taxon>Lactobacillaceae</taxon>
        <taxon>Ligilactobacillus</taxon>
    </lineage>
</organism>
<keyword evidence="3" id="KW-1185">Reference proteome</keyword>
<dbReference type="Pfam" id="PF04397">
    <property type="entry name" value="LytTR"/>
    <property type="match status" value="1"/>
</dbReference>
<reference evidence="2 3" key="1">
    <citation type="submission" date="2024-03" db="EMBL/GenBank/DDBJ databases">
        <title>Mouse gut bacterial collection (mGBC) of GemPharmatech.</title>
        <authorList>
            <person name="He Y."/>
            <person name="Dong L."/>
            <person name="Wu D."/>
            <person name="Gao X."/>
            <person name="Lin Z."/>
        </authorList>
    </citation>
    <scope>NUCLEOTIDE SEQUENCE [LARGE SCALE GENOMIC DNA]</scope>
    <source>
        <strain evidence="2 3">15-30</strain>
    </source>
</reference>
<evidence type="ECO:0000313" key="3">
    <source>
        <dbReference type="Proteomes" id="UP001565236"/>
    </source>
</evidence>
<evidence type="ECO:0000259" key="1">
    <source>
        <dbReference type="PROSITE" id="PS50930"/>
    </source>
</evidence>
<protein>
    <submittedName>
        <fullName evidence="2">LytTR family transcriptional regulator DNA-binding domain-containing protein</fullName>
    </submittedName>
</protein>
<dbReference type="Gene3D" id="2.40.50.1020">
    <property type="entry name" value="LytTr DNA-binding domain"/>
    <property type="match status" value="1"/>
</dbReference>
<evidence type="ECO:0000313" key="2">
    <source>
        <dbReference type="EMBL" id="MEY8661775.1"/>
    </source>
</evidence>
<sequence length="73" mass="8318">MNVRIHLLNKTVKFTGTLHEVRERASFLAPLSCSCLVNVKNIRQIDLKKREVIFVTGQSESFSKRASKNIQTS</sequence>
<gene>
    <name evidence="2" type="ORF">AALT52_02540</name>
</gene>
<accession>A0ABV4DMR7</accession>
<feature type="domain" description="HTH LytTR-type" evidence="1">
    <location>
        <begin position="1"/>
        <end position="73"/>
    </location>
</feature>
<dbReference type="InterPro" id="IPR007492">
    <property type="entry name" value="LytTR_DNA-bd_dom"/>
</dbReference>
<proteinExistence type="predicted"/>
<dbReference type="EMBL" id="JBCLUF010000006">
    <property type="protein sequence ID" value="MEY8661775.1"/>
    <property type="molecule type" value="Genomic_DNA"/>
</dbReference>
<keyword evidence="2" id="KW-0238">DNA-binding</keyword>
<name>A0ABV4DMR7_9LACO</name>
<dbReference type="RefSeq" id="WP_369940902.1">
    <property type="nucleotide sequence ID" value="NZ_JBCLUF010000006.1"/>
</dbReference>
<dbReference type="PROSITE" id="PS51257">
    <property type="entry name" value="PROKAR_LIPOPROTEIN"/>
    <property type="match status" value="1"/>
</dbReference>
<dbReference type="GO" id="GO:0003677">
    <property type="term" value="F:DNA binding"/>
    <property type="evidence" value="ECO:0007669"/>
    <property type="project" value="UniProtKB-KW"/>
</dbReference>
<dbReference type="Proteomes" id="UP001565236">
    <property type="component" value="Unassembled WGS sequence"/>
</dbReference>